<evidence type="ECO:0000313" key="1">
    <source>
        <dbReference type="EMBL" id="SCU78750.1"/>
    </source>
</evidence>
<dbReference type="Gene3D" id="1.25.40.10">
    <property type="entry name" value="Tetratricopeptide repeat domain"/>
    <property type="match status" value="1"/>
</dbReference>
<dbReference type="InterPro" id="IPR015374">
    <property type="entry name" value="ChAPs"/>
</dbReference>
<accession>A0A1G4IPU0</accession>
<dbReference type="Proteomes" id="UP000191144">
    <property type="component" value="Chromosome A"/>
</dbReference>
<dbReference type="PANTHER" id="PTHR31975">
    <property type="entry name" value="BUD SITE SELECTION PROTEIN 7-RELATED"/>
    <property type="match status" value="1"/>
</dbReference>
<dbReference type="GO" id="GO:0006893">
    <property type="term" value="P:Golgi to plasma membrane transport"/>
    <property type="evidence" value="ECO:0007669"/>
    <property type="project" value="TreeGrafter"/>
</dbReference>
<reference evidence="2" key="1">
    <citation type="submission" date="2016-03" db="EMBL/GenBank/DDBJ databases">
        <authorList>
            <person name="Devillers Hugo."/>
        </authorList>
    </citation>
    <scope>NUCLEOTIDE SEQUENCE [LARGE SCALE GENOMIC DNA]</scope>
</reference>
<name>A0A1G4IPU0_9SACH</name>
<organism evidence="1 2">
    <name type="scientific">Lachancea meyersii CBS 8951</name>
    <dbReference type="NCBI Taxonomy" id="1266667"/>
    <lineage>
        <taxon>Eukaryota</taxon>
        <taxon>Fungi</taxon>
        <taxon>Dikarya</taxon>
        <taxon>Ascomycota</taxon>
        <taxon>Saccharomycotina</taxon>
        <taxon>Saccharomycetes</taxon>
        <taxon>Saccharomycetales</taxon>
        <taxon>Saccharomycetaceae</taxon>
        <taxon>Lachancea</taxon>
    </lineage>
</organism>
<protein>
    <submittedName>
        <fullName evidence="1">LAME_0A05644g1_1</fullName>
    </submittedName>
</protein>
<dbReference type="PANTHER" id="PTHR31975:SF2">
    <property type="entry name" value="CHITIN BIOSYNTHESIS PROTEIN CHS6-RELATED"/>
    <property type="match status" value="1"/>
</dbReference>
<dbReference type="AlphaFoldDB" id="A0A1G4IPU0"/>
<dbReference type="Pfam" id="PF09295">
    <property type="entry name" value="ChAPs"/>
    <property type="match status" value="2"/>
</dbReference>
<sequence>MNLLSWRKKNSSNASTTTLANENHKGILFKSDARSVEKLAEHLDQNPRVLEKQFGESFTQRGSLLRNLMSLKLQGIGPPDMVHVTKFDKFRQMEIGEYHYLTGLDTSSEAAPIAYLNAIKLSDGSQTTHSSAPNSKSRNKVMTYCTTNIFSHADVRIRFESPKHFQVSAMAVTSGSSNVQLTPDFWDETFVSGFVRAMIINTDKERKLPGLLEFPIALENGLAYAEKCIALLCKFLPRGPELGCDLTRHSYVSFRSNYLIESLLAFLQIARKLNMLVVETLQNLIQSDPKNENCYRIALVAVLVKSEGHDSIAIKTLSESMSRLFPGGNSRLEQDQLTYAADLLNLQIDFLLSKGDFQLALPLAQKSTSICSDNLESWAKLARCYILAKDYKNALLAVNALPSLPATDPSREAMWEKFVDNGFYYRKPLCLSPRSSLQSSEYNFLSSSLKAVKDHDLSSIIFGRIVMPPQVNRGCIEEMWDGPCSALGPIYGPQSKNLINFVSLQEVATLEDSDLLRRNTMAAQLSWSLSCAYDLLMNMVSEIGWNSLLELRSEIFVMERERTTEFTAVLQPELKHKRLCEKWLDELFLNLYEDLKITCNPEEHREEMYSGLKWELLGLTHLRTWNWADAVPCLRTSIMARFDVVSAEKLLDLFLTRQYPVSEVLDPDVLLALVVDKICYESRFYNYLQLPNLRVLIHLCALSGLDNVRNRVYALPTAQRGIVALMDKLLDYIQELND</sequence>
<dbReference type="EMBL" id="LT598483">
    <property type="protein sequence ID" value="SCU78750.1"/>
    <property type="molecule type" value="Genomic_DNA"/>
</dbReference>
<evidence type="ECO:0000313" key="2">
    <source>
        <dbReference type="Proteomes" id="UP000191144"/>
    </source>
</evidence>
<dbReference type="SUPFAM" id="SSF48452">
    <property type="entry name" value="TPR-like"/>
    <property type="match status" value="1"/>
</dbReference>
<dbReference type="GO" id="GO:0034044">
    <property type="term" value="C:exomer complex"/>
    <property type="evidence" value="ECO:0007669"/>
    <property type="project" value="UniProtKB-ARBA"/>
</dbReference>
<dbReference type="InterPro" id="IPR011990">
    <property type="entry name" value="TPR-like_helical_dom_sf"/>
</dbReference>
<gene>
    <name evidence="1" type="ORF">LAME_0A05644G</name>
</gene>
<proteinExistence type="predicted"/>
<dbReference type="OrthoDB" id="434695at2759"/>
<keyword evidence="2" id="KW-1185">Reference proteome</keyword>